<dbReference type="InterPro" id="IPR021136">
    <property type="entry name" value="Flagellar_hook_control-like_C"/>
</dbReference>
<gene>
    <name evidence="3" type="ORF">C8D86_12510</name>
</gene>
<dbReference type="PANTHER" id="PTHR37533">
    <property type="entry name" value="FLAGELLAR HOOK-LENGTH CONTROL PROTEIN"/>
    <property type="match status" value="1"/>
</dbReference>
<dbReference type="Pfam" id="PF02120">
    <property type="entry name" value="Flg_hook"/>
    <property type="match status" value="1"/>
</dbReference>
<evidence type="ECO:0000259" key="2">
    <source>
        <dbReference type="Pfam" id="PF02120"/>
    </source>
</evidence>
<dbReference type="PANTHER" id="PTHR37533:SF2">
    <property type="entry name" value="FLAGELLAR HOOK-LENGTH CONTROL PROTEIN"/>
    <property type="match status" value="1"/>
</dbReference>
<feature type="domain" description="Flagellar hook-length control protein-like C-terminal" evidence="2">
    <location>
        <begin position="336"/>
        <end position="404"/>
    </location>
</feature>
<protein>
    <submittedName>
        <fullName evidence="3">Flagellar hook-length control protein FliK</fullName>
    </submittedName>
</protein>
<evidence type="ECO:0000313" key="4">
    <source>
        <dbReference type="Proteomes" id="UP000254720"/>
    </source>
</evidence>
<feature type="region of interest" description="Disordered" evidence="1">
    <location>
        <begin position="402"/>
        <end position="452"/>
    </location>
</feature>
<keyword evidence="3" id="KW-0969">Cilium</keyword>
<comment type="caution">
    <text evidence="3">The sequence shown here is derived from an EMBL/GenBank/DDBJ whole genome shotgun (WGS) entry which is preliminary data.</text>
</comment>
<name>A0A370GA91_9COXI</name>
<dbReference type="InterPro" id="IPR052563">
    <property type="entry name" value="FliK"/>
</dbReference>
<keyword evidence="3" id="KW-0282">Flagellum</keyword>
<evidence type="ECO:0000313" key="3">
    <source>
        <dbReference type="EMBL" id="RDI39949.1"/>
    </source>
</evidence>
<reference evidence="3 4" key="1">
    <citation type="submission" date="2018-07" db="EMBL/GenBank/DDBJ databases">
        <title>Genomic Encyclopedia of Type Strains, Phase IV (KMG-IV): sequencing the most valuable type-strain genomes for metagenomic binning, comparative biology and taxonomic classification.</title>
        <authorList>
            <person name="Goeker M."/>
        </authorList>
    </citation>
    <scope>NUCLEOTIDE SEQUENCE [LARGE SCALE GENOMIC DNA]</scope>
    <source>
        <strain evidence="3 4">DSM 16500</strain>
    </source>
</reference>
<dbReference type="AlphaFoldDB" id="A0A370GA91"/>
<keyword evidence="3" id="KW-0966">Cell projection</keyword>
<sequence>MKIQSNKHDGQGQVMSQDNLAAPIAATSLDLVFNLLLQIYNESPHPQADSPHKPISLTSDQQSDLLQTPEINHNDSYTSTILFDMQRMIANEVSKQFDKQMTIENHPTAVASPLNVTNKLLEPDHINPTPAPIDSKTNPPIPSPFAQQKQNFEVNQIDSTALSPEIKSIASKTKLADEISVGDLLQEFTNLNLKQVPNKLPEAKPLDIKTPSADLDSQIEPVKHGINLLINREAYSSPSKSQHEIQLQTDNISPSMATQHESPYKTESYLADKYKEALMNLGHLINSQTTQAANRSVQGDPTNAKLMTASHYDPSHYDLKIELAHSSALNTQLKEGYDAKIKLYPPELGHILAKLRINKNNVDLLILTENNQVKQVVESNLPLLKQHFHDQDINLTNIQVQTAQVSDRSQDHHPQNRGQPQAYDHDHPPTSTQLSEKKDQKQSSRTLVDTYA</sequence>
<organism evidence="3 4">
    <name type="scientific">Aquicella lusitana</name>
    <dbReference type="NCBI Taxonomy" id="254246"/>
    <lineage>
        <taxon>Bacteria</taxon>
        <taxon>Pseudomonadati</taxon>
        <taxon>Pseudomonadota</taxon>
        <taxon>Gammaproteobacteria</taxon>
        <taxon>Legionellales</taxon>
        <taxon>Coxiellaceae</taxon>
        <taxon>Aquicella</taxon>
    </lineage>
</organism>
<feature type="compositionally biased region" description="Polar residues" evidence="1">
    <location>
        <begin position="443"/>
        <end position="452"/>
    </location>
</feature>
<accession>A0A370GA91</accession>
<proteinExistence type="predicted"/>
<dbReference type="Gene3D" id="3.30.750.140">
    <property type="match status" value="1"/>
</dbReference>
<dbReference type="EMBL" id="QQAX01000025">
    <property type="protein sequence ID" value="RDI39949.1"/>
    <property type="molecule type" value="Genomic_DNA"/>
</dbReference>
<keyword evidence="4" id="KW-1185">Reference proteome</keyword>
<dbReference type="CDD" id="cd17470">
    <property type="entry name" value="T3SS_Flik_C"/>
    <property type="match status" value="1"/>
</dbReference>
<dbReference type="RefSeq" id="WP_170131867.1">
    <property type="nucleotide sequence ID" value="NZ_LR699116.1"/>
</dbReference>
<dbReference type="Proteomes" id="UP000254720">
    <property type="component" value="Unassembled WGS sequence"/>
</dbReference>
<evidence type="ECO:0000256" key="1">
    <source>
        <dbReference type="SAM" id="MobiDB-lite"/>
    </source>
</evidence>
<dbReference type="InterPro" id="IPR038610">
    <property type="entry name" value="FliK-like_C_sf"/>
</dbReference>